<feature type="domain" description="HTH gntR-type" evidence="4">
    <location>
        <begin position="17"/>
        <end position="84"/>
    </location>
</feature>
<dbReference type="Gene3D" id="1.10.10.10">
    <property type="entry name" value="Winged helix-like DNA-binding domain superfamily/Winged helix DNA-binding domain"/>
    <property type="match status" value="1"/>
</dbReference>
<proteinExistence type="predicted"/>
<evidence type="ECO:0000256" key="2">
    <source>
        <dbReference type="ARBA" id="ARBA00023125"/>
    </source>
</evidence>
<organism evidence="5">
    <name type="scientific">Neobacillus citreus</name>
    <dbReference type="NCBI Taxonomy" id="2833578"/>
    <lineage>
        <taxon>Bacteria</taxon>
        <taxon>Bacillati</taxon>
        <taxon>Bacillota</taxon>
        <taxon>Bacilli</taxon>
        <taxon>Bacillales</taxon>
        <taxon>Bacillaceae</taxon>
        <taxon>Neobacillus</taxon>
    </lineage>
</organism>
<evidence type="ECO:0000313" key="7">
    <source>
        <dbReference type="Proteomes" id="UP000677265"/>
    </source>
</evidence>
<sequence length="232" mass="26490">MSQGYLDLSKVESVERQPLNVRIYENLKAAIIKGDLQAGNRLTETEVAKQMKVSPTPVREAFRRLAAEGLVKIVPWKGVVIQSFSDEEVKEAYQCREALETLAIRLAVENIDEEGIERIRVLLEQSFEAENETEIVRLNSEIHSVIIEYARNAKLKMLLGLVSDVIYHDRNISAYNSSRREKINAEHLEIFQALKEKNADKAEQAMRVHIQNGLEYINQENLSKKKGTKSPE</sequence>
<name>A0A942T4X2_9BACI</name>
<dbReference type="InterPro" id="IPR008920">
    <property type="entry name" value="TF_FadR/GntR_C"/>
</dbReference>
<dbReference type="GO" id="GO:0003700">
    <property type="term" value="F:DNA-binding transcription factor activity"/>
    <property type="evidence" value="ECO:0007669"/>
    <property type="project" value="InterPro"/>
</dbReference>
<evidence type="ECO:0000259" key="4">
    <source>
        <dbReference type="PROSITE" id="PS50949"/>
    </source>
</evidence>
<protein>
    <submittedName>
        <fullName evidence="5">GntR family transcriptional regulator</fullName>
    </submittedName>
</protein>
<dbReference type="SUPFAM" id="SSF46785">
    <property type="entry name" value="Winged helix' DNA-binding domain"/>
    <property type="match status" value="1"/>
</dbReference>
<dbReference type="RefSeq" id="WP_241113719.1">
    <property type="nucleotide sequence ID" value="NZ_JAGYPE020000005.1"/>
</dbReference>
<comment type="caution">
    <text evidence="5">The sequence shown here is derived from an EMBL/GenBank/DDBJ whole genome shotgun (WGS) entry which is preliminary data.</text>
</comment>
<accession>A0A942T4X2</accession>
<dbReference type="PROSITE" id="PS50949">
    <property type="entry name" value="HTH_GNTR"/>
    <property type="match status" value="1"/>
</dbReference>
<dbReference type="PANTHER" id="PTHR43537:SF24">
    <property type="entry name" value="GLUCONATE OPERON TRANSCRIPTIONAL REPRESSOR"/>
    <property type="match status" value="1"/>
</dbReference>
<dbReference type="Gene3D" id="1.20.120.530">
    <property type="entry name" value="GntR ligand-binding domain-like"/>
    <property type="match status" value="1"/>
</dbReference>
<dbReference type="EMBL" id="JAGYPE010000007">
    <property type="protein sequence ID" value="MBS4186480.1"/>
    <property type="molecule type" value="Genomic_DNA"/>
</dbReference>
<evidence type="ECO:0000256" key="1">
    <source>
        <dbReference type="ARBA" id="ARBA00023015"/>
    </source>
</evidence>
<dbReference type="CDD" id="cd07377">
    <property type="entry name" value="WHTH_GntR"/>
    <property type="match status" value="1"/>
</dbReference>
<dbReference type="Proteomes" id="UP000677265">
    <property type="component" value="Unassembled WGS sequence"/>
</dbReference>
<dbReference type="InterPro" id="IPR036388">
    <property type="entry name" value="WH-like_DNA-bd_sf"/>
</dbReference>
<dbReference type="SMART" id="SM00895">
    <property type="entry name" value="FCD"/>
    <property type="match status" value="1"/>
</dbReference>
<dbReference type="InterPro" id="IPR011711">
    <property type="entry name" value="GntR_C"/>
</dbReference>
<dbReference type="AlphaFoldDB" id="A0A942T4X2"/>
<evidence type="ECO:0000256" key="3">
    <source>
        <dbReference type="ARBA" id="ARBA00023163"/>
    </source>
</evidence>
<dbReference type="Pfam" id="PF07729">
    <property type="entry name" value="FCD"/>
    <property type="match status" value="1"/>
</dbReference>
<keyword evidence="2" id="KW-0238">DNA-binding</keyword>
<dbReference type="EMBL" id="JAGYPE020000005">
    <property type="protein sequence ID" value="MCH6264794.1"/>
    <property type="molecule type" value="Genomic_DNA"/>
</dbReference>
<keyword evidence="3" id="KW-0804">Transcription</keyword>
<evidence type="ECO:0000313" key="6">
    <source>
        <dbReference type="EMBL" id="MCH6264794.1"/>
    </source>
</evidence>
<dbReference type="SUPFAM" id="SSF48008">
    <property type="entry name" value="GntR ligand-binding domain-like"/>
    <property type="match status" value="1"/>
</dbReference>
<dbReference type="GO" id="GO:0003677">
    <property type="term" value="F:DNA binding"/>
    <property type="evidence" value="ECO:0007669"/>
    <property type="project" value="UniProtKB-KW"/>
</dbReference>
<dbReference type="InterPro" id="IPR000524">
    <property type="entry name" value="Tscrpt_reg_HTH_GntR"/>
</dbReference>
<evidence type="ECO:0000313" key="5">
    <source>
        <dbReference type="EMBL" id="MBS4186480.1"/>
    </source>
</evidence>
<dbReference type="PANTHER" id="PTHR43537">
    <property type="entry name" value="TRANSCRIPTIONAL REGULATOR, GNTR FAMILY"/>
    <property type="match status" value="1"/>
</dbReference>
<keyword evidence="1" id="KW-0805">Transcription regulation</keyword>
<gene>
    <name evidence="6" type="ORF">KHB02_004545</name>
    <name evidence="5" type="ORF">KHB02_34510</name>
</gene>
<reference evidence="5" key="1">
    <citation type="submission" date="2021-05" db="EMBL/GenBank/DDBJ databases">
        <title>Novel Bacillus species.</title>
        <authorList>
            <person name="Liu G."/>
        </authorList>
    </citation>
    <scope>NUCLEOTIDE SEQUENCE</scope>
    <source>
        <strain evidence="5 7">FJAT-50051</strain>
    </source>
</reference>
<dbReference type="InterPro" id="IPR036390">
    <property type="entry name" value="WH_DNA-bd_sf"/>
</dbReference>
<dbReference type="SMART" id="SM00345">
    <property type="entry name" value="HTH_GNTR"/>
    <property type="match status" value="1"/>
</dbReference>
<dbReference type="Pfam" id="PF00392">
    <property type="entry name" value="GntR"/>
    <property type="match status" value="1"/>
</dbReference>
<keyword evidence="7" id="KW-1185">Reference proteome</keyword>